<dbReference type="RefSeq" id="WP_146786178.1">
    <property type="nucleotide sequence ID" value="NZ_CP042434.1"/>
</dbReference>
<protein>
    <submittedName>
        <fullName evidence="1">Uncharacterized protein</fullName>
    </submittedName>
</protein>
<reference evidence="1 2" key="1">
    <citation type="journal article" date="2017" name="Int. J. Syst. Evol. Microbiol.">
        <title>Arachidicoccus ginsenosidivorans sp. nov., with ginsenoside-converting activity isolated from ginseng cultivating soil.</title>
        <authorList>
            <person name="Siddiqi M.Z."/>
            <person name="Aslam Z."/>
            <person name="Im W.T."/>
        </authorList>
    </citation>
    <scope>NUCLEOTIDE SEQUENCE [LARGE SCALE GENOMIC DNA]</scope>
    <source>
        <strain evidence="1 2">Gsoil 809</strain>
    </source>
</reference>
<dbReference type="Proteomes" id="UP000321291">
    <property type="component" value="Chromosome"/>
</dbReference>
<dbReference type="KEGG" id="agi:FSB73_19705"/>
<organism evidence="1 2">
    <name type="scientific">Arachidicoccus ginsenosidivorans</name>
    <dbReference type="NCBI Taxonomy" id="496057"/>
    <lineage>
        <taxon>Bacteria</taxon>
        <taxon>Pseudomonadati</taxon>
        <taxon>Bacteroidota</taxon>
        <taxon>Chitinophagia</taxon>
        <taxon>Chitinophagales</taxon>
        <taxon>Chitinophagaceae</taxon>
        <taxon>Arachidicoccus</taxon>
    </lineage>
</organism>
<dbReference type="AlphaFoldDB" id="A0A5B8VPK2"/>
<evidence type="ECO:0000313" key="1">
    <source>
        <dbReference type="EMBL" id="QEC73557.1"/>
    </source>
</evidence>
<accession>A0A5B8VPK2</accession>
<evidence type="ECO:0000313" key="2">
    <source>
        <dbReference type="Proteomes" id="UP000321291"/>
    </source>
</evidence>
<gene>
    <name evidence="1" type="ORF">FSB73_19705</name>
</gene>
<dbReference type="EMBL" id="CP042434">
    <property type="protein sequence ID" value="QEC73557.1"/>
    <property type="molecule type" value="Genomic_DNA"/>
</dbReference>
<keyword evidence="2" id="KW-1185">Reference proteome</keyword>
<name>A0A5B8VPK2_9BACT</name>
<sequence length="72" mass="8652">MEEEKIRAMKTEEEVIRSMTDKQYIIHQRWLRRLWDKNGMLEFAFAKGLKEALLEKGISITEAELEKNRKRG</sequence>
<proteinExistence type="predicted"/>